<keyword evidence="4" id="KW-1185">Reference proteome</keyword>
<dbReference type="Pfam" id="PF20235">
    <property type="entry name" value="PIR2-like_helical"/>
    <property type="match status" value="2"/>
</dbReference>
<dbReference type="HOGENOM" id="CLU_011465_1_1_1"/>
<evidence type="ECO:0000259" key="2">
    <source>
        <dbReference type="Pfam" id="PF20235"/>
    </source>
</evidence>
<dbReference type="Pfam" id="PF12274">
    <property type="entry name" value="DUF3615"/>
    <property type="match status" value="1"/>
</dbReference>
<dbReference type="PANTHER" id="PTHR33120">
    <property type="entry name" value="EXPRESSED PROTEIN-RELATED"/>
    <property type="match status" value="1"/>
</dbReference>
<reference evidence="3" key="1">
    <citation type="submission" date="2015-04" db="UniProtKB">
        <authorList>
            <consortium name="EnsemblPlants"/>
        </authorList>
    </citation>
    <scope>IDENTIFICATION</scope>
</reference>
<evidence type="ECO:0000313" key="4">
    <source>
        <dbReference type="Proteomes" id="UP000026961"/>
    </source>
</evidence>
<name>A0A0D9ZBZ6_9ORYZ</name>
<feature type="domain" description="PIR2-like helical" evidence="2">
    <location>
        <begin position="38"/>
        <end position="180"/>
    </location>
</feature>
<evidence type="ECO:0000313" key="3">
    <source>
        <dbReference type="EnsemblPlants" id="OGLUM03G30870.1"/>
    </source>
</evidence>
<dbReference type="eggNOG" id="ENOG502R6D2">
    <property type="taxonomic scope" value="Eukaryota"/>
</dbReference>
<feature type="domain" description="PIR2-like helical" evidence="2">
    <location>
        <begin position="291"/>
        <end position="407"/>
    </location>
</feature>
<dbReference type="Proteomes" id="UP000026961">
    <property type="component" value="Chromosome 3"/>
</dbReference>
<dbReference type="InterPro" id="IPR046527">
    <property type="entry name" value="PIR2-like_helical"/>
</dbReference>
<reference evidence="3" key="2">
    <citation type="submission" date="2018-05" db="EMBL/GenBank/DDBJ databases">
        <title>OgluRS3 (Oryza glumaepatula Reference Sequence Version 3).</title>
        <authorList>
            <person name="Zhang J."/>
            <person name="Kudrna D."/>
            <person name="Lee S."/>
            <person name="Talag J."/>
            <person name="Welchert J."/>
            <person name="Wing R.A."/>
        </authorList>
    </citation>
    <scope>NUCLEOTIDE SEQUENCE [LARGE SCALE GENOMIC DNA]</scope>
</reference>
<accession>A0A0D9ZBZ6</accession>
<proteinExistence type="predicted"/>
<evidence type="ECO:0000259" key="1">
    <source>
        <dbReference type="Pfam" id="PF12274"/>
    </source>
</evidence>
<feature type="domain" description="DUF3615" evidence="1">
    <location>
        <begin position="510"/>
        <end position="612"/>
    </location>
</feature>
<dbReference type="PANTHER" id="PTHR33120:SF53">
    <property type="entry name" value="OS03G0697833 PROTEIN"/>
    <property type="match status" value="1"/>
</dbReference>
<sequence length="687" mass="77067">MAGKRRRSGAARDPLAERPYRYDHEDRIVRNRSALLDAINGHYAAALDRLPVEEMPALIPRLLKAGLCAGFSDPVSNIVVNTLSYKRLPERKPMVLGRPVDGKTAARRRRSALSRIVADTSDVTWHSPNHSRLRDMRMPLRSFEALVAFLVACFPYLPTWEALQYLRLANADLLAAARLVEEDRNTKAFSLASRTTKTALRCAAVAAWQPKPRAFVNRSFSLAARMEQVSGILAKEGRLSCTDVVNLHGLLTNHRPRSPGLAGVTAPQFLQNKVKQPPFVRTKSLKNIVVDKIYGLYLQVLAKMPREFLQRRYHRGLLKAGHCYGPFMNPAHNIVLNTVWYDTMFPAEEEYSEVAMICSRTLVSTACRSLLCLVAYLRACFPTVSRQQAIRYLLLAEVNLQRAIEMAGQEGHAMKDKFDRGIGFKAAATAAHHPDRDALVNFYLSAFFGPLPLKACGSFDVQLLSLMLSQEPSTSPHCSFETVPVLTEGASRLLSNIKQDFEAEQNFICSKGPEYDLHVICGLNPYVIKSGVSPLHYGDSSCKIRYKSKYSHVNFLASPRGSHSSDTVIPTLFFAECCNDNDITDEPLCWPIMGHPGRCFHCEYEGVKVVHPESQKYHGRDIDFEEMACKSHSNGIVNEDLVSSGESVTYSVGISQEDCIYFDFRRDVKCANFLNAHARMLEQRHCF</sequence>
<dbReference type="Gramene" id="OGLUM03G30870.1">
    <property type="protein sequence ID" value="OGLUM03G30870.1"/>
    <property type="gene ID" value="OGLUM03G30870"/>
</dbReference>
<protein>
    <submittedName>
        <fullName evidence="3">Uncharacterized protein</fullName>
    </submittedName>
</protein>
<dbReference type="InterPro" id="IPR022059">
    <property type="entry name" value="DUF3615"/>
</dbReference>
<organism evidence="3">
    <name type="scientific">Oryza glumipatula</name>
    <dbReference type="NCBI Taxonomy" id="40148"/>
    <lineage>
        <taxon>Eukaryota</taxon>
        <taxon>Viridiplantae</taxon>
        <taxon>Streptophyta</taxon>
        <taxon>Embryophyta</taxon>
        <taxon>Tracheophyta</taxon>
        <taxon>Spermatophyta</taxon>
        <taxon>Magnoliopsida</taxon>
        <taxon>Liliopsida</taxon>
        <taxon>Poales</taxon>
        <taxon>Poaceae</taxon>
        <taxon>BOP clade</taxon>
        <taxon>Oryzoideae</taxon>
        <taxon>Oryzeae</taxon>
        <taxon>Oryzinae</taxon>
        <taxon>Oryza</taxon>
    </lineage>
</organism>
<dbReference type="EnsemblPlants" id="OGLUM03G30870.1">
    <property type="protein sequence ID" value="OGLUM03G30870.1"/>
    <property type="gene ID" value="OGLUM03G30870"/>
</dbReference>
<dbReference type="AlphaFoldDB" id="A0A0D9ZBZ6"/>